<dbReference type="GO" id="GO:0000139">
    <property type="term" value="C:Golgi membrane"/>
    <property type="evidence" value="ECO:0007669"/>
    <property type="project" value="TreeGrafter"/>
</dbReference>
<keyword evidence="7" id="KW-1185">Reference proteome</keyword>
<feature type="compositionally biased region" description="Acidic residues" evidence="4">
    <location>
        <begin position="485"/>
        <end position="495"/>
    </location>
</feature>
<dbReference type="AlphaFoldDB" id="A0A517KZE6"/>
<evidence type="ECO:0000256" key="4">
    <source>
        <dbReference type="SAM" id="MobiDB-lite"/>
    </source>
</evidence>
<dbReference type="GO" id="GO:0006487">
    <property type="term" value="P:protein N-linked glycosylation"/>
    <property type="evidence" value="ECO:0007669"/>
    <property type="project" value="TreeGrafter"/>
</dbReference>
<dbReference type="InterPro" id="IPR008630">
    <property type="entry name" value="Glyco_trans_34"/>
</dbReference>
<keyword evidence="5" id="KW-1133">Transmembrane helix</keyword>
<keyword evidence="5" id="KW-0812">Transmembrane</keyword>
<dbReference type="Pfam" id="PF05637">
    <property type="entry name" value="Glyco_transf_34"/>
    <property type="match status" value="1"/>
</dbReference>
<accession>A0A517KZE6</accession>
<feature type="region of interest" description="Disordered" evidence="4">
    <location>
        <begin position="58"/>
        <end position="77"/>
    </location>
</feature>
<reference evidence="6 7" key="1">
    <citation type="submission" date="2019-07" db="EMBL/GenBank/DDBJ databases">
        <title>Finished genome of Venturia effusa.</title>
        <authorList>
            <person name="Young C.A."/>
            <person name="Cox M.P."/>
            <person name="Ganley A.R.D."/>
            <person name="David W.J."/>
        </authorList>
    </citation>
    <scope>NUCLEOTIDE SEQUENCE [LARGE SCALE GENOMIC DNA]</scope>
    <source>
        <strain evidence="7">albino</strain>
    </source>
</reference>
<dbReference type="CDD" id="cd22265">
    <property type="entry name" value="UDM1_RNF168"/>
    <property type="match status" value="1"/>
</dbReference>
<gene>
    <name evidence="6" type="ORF">FKW77_004845</name>
</gene>
<dbReference type="Proteomes" id="UP000316270">
    <property type="component" value="Chromosome 2"/>
</dbReference>
<dbReference type="InterPro" id="IPR029044">
    <property type="entry name" value="Nucleotide-diphossugar_trans"/>
</dbReference>
<dbReference type="EMBL" id="CP042186">
    <property type="protein sequence ID" value="QDS68754.1"/>
    <property type="molecule type" value="Genomic_DNA"/>
</dbReference>
<dbReference type="PANTHER" id="PTHR31306:SF3">
    <property type="entry name" value="NUCLEOTIDE-DIPHOSPHO-SUGAR TRANSFERASE DOMAIN-CONTAINING PROTEIN"/>
    <property type="match status" value="1"/>
</dbReference>
<evidence type="ECO:0000313" key="7">
    <source>
        <dbReference type="Proteomes" id="UP000316270"/>
    </source>
</evidence>
<dbReference type="OrthoDB" id="3763672at2759"/>
<evidence type="ECO:0000256" key="3">
    <source>
        <dbReference type="ARBA" id="ARBA00022679"/>
    </source>
</evidence>
<name>A0A517KZE6_9PEZI</name>
<dbReference type="Gene3D" id="3.90.550.10">
    <property type="entry name" value="Spore Coat Polysaccharide Biosynthesis Protein SpsA, Chain A"/>
    <property type="match status" value="1"/>
</dbReference>
<dbReference type="PANTHER" id="PTHR31306">
    <property type="entry name" value="ALPHA-1,6-MANNOSYLTRANSFERASE MNN11-RELATED"/>
    <property type="match status" value="1"/>
</dbReference>
<proteinExistence type="inferred from homology"/>
<feature type="region of interest" description="Disordered" evidence="4">
    <location>
        <begin position="459"/>
        <end position="495"/>
    </location>
</feature>
<sequence length="495" mass="56490">MIITGREVRPAYLALSVGAFLTFLFVTLVSFSDSNHLSNIRQKVHQYNIPLVHPSEHKPSALQDFSPPPLQHAPTKPSSISFEDAIQAIYAPMLHPIDAPEFIDPTDGEVYITNQTIYTEGFGKNLCIIDVDTRPLNETDQLMNEDFNWQKISGVSTGMLNHYLYAKIHGYDYKFIHTTEWHNKSREDVWTKIPTLRETLKDYRIVVMIDADAIFRNLNLPYEWLLNRWNFTEDTSFSMPLDPVWDVNTGGRIGYTNNKYGVVNPNAGFITAQNLPRTFDMLNDWISCPDNEEEFEGCDGFRDGWPAEQGAFGEHIRYKYNETTDFRSFNCSDGNGFPEQGSECRGIFVRHFTTGKNHLKPNTGDALLQTMMARTHSEIFQNYGDVVVERNSTEIVEERYWERVVPQRILEEDAKKAAEEQARRDKETAEQKAIKDAQKAEEELKKAVEEAARKAVADARRKKEEEEAEALNVPSINILGTLPDADADGDGEGHH</sequence>
<protein>
    <recommendedName>
        <fullName evidence="8">Nucleotide-diphospho-sugar transferase domain-containing protein</fullName>
    </recommendedName>
</protein>
<evidence type="ECO:0000256" key="2">
    <source>
        <dbReference type="ARBA" id="ARBA00022676"/>
    </source>
</evidence>
<evidence type="ECO:0000256" key="5">
    <source>
        <dbReference type="SAM" id="Phobius"/>
    </source>
</evidence>
<evidence type="ECO:0000256" key="1">
    <source>
        <dbReference type="ARBA" id="ARBA00005664"/>
    </source>
</evidence>
<evidence type="ECO:0008006" key="8">
    <source>
        <dbReference type="Google" id="ProtNLM"/>
    </source>
</evidence>
<organism evidence="6 7">
    <name type="scientific">Venturia effusa</name>
    <dbReference type="NCBI Taxonomy" id="50376"/>
    <lineage>
        <taxon>Eukaryota</taxon>
        <taxon>Fungi</taxon>
        <taxon>Dikarya</taxon>
        <taxon>Ascomycota</taxon>
        <taxon>Pezizomycotina</taxon>
        <taxon>Dothideomycetes</taxon>
        <taxon>Pleosporomycetidae</taxon>
        <taxon>Venturiales</taxon>
        <taxon>Venturiaceae</taxon>
        <taxon>Venturia</taxon>
    </lineage>
</organism>
<feature type="transmembrane region" description="Helical" evidence="5">
    <location>
        <begin position="12"/>
        <end position="31"/>
    </location>
</feature>
<keyword evidence="2" id="KW-0328">Glycosyltransferase</keyword>
<keyword evidence="3" id="KW-0808">Transferase</keyword>
<dbReference type="GO" id="GO:0016757">
    <property type="term" value="F:glycosyltransferase activity"/>
    <property type="evidence" value="ECO:0007669"/>
    <property type="project" value="UniProtKB-KW"/>
</dbReference>
<comment type="similarity">
    <text evidence="1">Belongs to the glycosyltransferase 34 family.</text>
</comment>
<evidence type="ECO:0000313" key="6">
    <source>
        <dbReference type="EMBL" id="QDS68754.1"/>
    </source>
</evidence>
<keyword evidence="5" id="KW-0472">Membrane</keyword>